<keyword evidence="1" id="KW-0812">Transmembrane</keyword>
<accession>A0A822ZDY0</accession>
<dbReference type="EMBL" id="DUZY01000005">
    <property type="protein sequence ID" value="DAD41645.1"/>
    <property type="molecule type" value="Genomic_DNA"/>
</dbReference>
<keyword evidence="1" id="KW-1133">Transmembrane helix</keyword>
<proteinExistence type="predicted"/>
<feature type="transmembrane region" description="Helical" evidence="1">
    <location>
        <begin position="43"/>
        <end position="62"/>
    </location>
</feature>
<comment type="caution">
    <text evidence="2">The sequence shown here is derived from an EMBL/GenBank/DDBJ whole genome shotgun (WGS) entry which is preliminary data.</text>
</comment>
<evidence type="ECO:0000313" key="3">
    <source>
        <dbReference type="Proteomes" id="UP000607653"/>
    </source>
</evidence>
<sequence length="91" mass="10378">MKDVREGRNWCPYWGGKVSGFFASPVVNSNVGKKFFEFLPGEIVLASLDGFSIYLLQSLFFFYCSLSRIRYNDFIRLVFARLASTVGFILG</sequence>
<keyword evidence="3" id="KW-1185">Reference proteome</keyword>
<evidence type="ECO:0000256" key="1">
    <source>
        <dbReference type="SAM" id="Phobius"/>
    </source>
</evidence>
<gene>
    <name evidence="2" type="ORF">HUJ06_015968</name>
</gene>
<organism evidence="2 3">
    <name type="scientific">Nelumbo nucifera</name>
    <name type="common">Sacred lotus</name>
    <dbReference type="NCBI Taxonomy" id="4432"/>
    <lineage>
        <taxon>Eukaryota</taxon>
        <taxon>Viridiplantae</taxon>
        <taxon>Streptophyta</taxon>
        <taxon>Embryophyta</taxon>
        <taxon>Tracheophyta</taxon>
        <taxon>Spermatophyta</taxon>
        <taxon>Magnoliopsida</taxon>
        <taxon>Proteales</taxon>
        <taxon>Nelumbonaceae</taxon>
        <taxon>Nelumbo</taxon>
    </lineage>
</organism>
<keyword evidence="1" id="KW-0472">Membrane</keyword>
<protein>
    <submittedName>
        <fullName evidence="2">Uncharacterized protein</fullName>
    </submittedName>
</protein>
<name>A0A822ZDY0_NELNU</name>
<dbReference type="AlphaFoldDB" id="A0A822ZDY0"/>
<dbReference type="Proteomes" id="UP000607653">
    <property type="component" value="Unassembled WGS sequence"/>
</dbReference>
<evidence type="ECO:0000313" key="2">
    <source>
        <dbReference type="EMBL" id="DAD41645.1"/>
    </source>
</evidence>
<reference evidence="2 3" key="1">
    <citation type="journal article" date="2020" name="Mol. Biol. Evol.">
        <title>Distinct Expression and Methylation Patterns for Genes with Different Fates following a Single Whole-Genome Duplication in Flowering Plants.</title>
        <authorList>
            <person name="Shi T."/>
            <person name="Rahmani R.S."/>
            <person name="Gugger P.F."/>
            <person name="Wang M."/>
            <person name="Li H."/>
            <person name="Zhang Y."/>
            <person name="Li Z."/>
            <person name="Wang Q."/>
            <person name="Van de Peer Y."/>
            <person name="Marchal K."/>
            <person name="Chen J."/>
        </authorList>
    </citation>
    <scope>NUCLEOTIDE SEQUENCE [LARGE SCALE GENOMIC DNA]</scope>
    <source>
        <tissue evidence="2">Leaf</tissue>
    </source>
</reference>